<dbReference type="SUPFAM" id="SSF47413">
    <property type="entry name" value="lambda repressor-like DNA-binding domains"/>
    <property type="match status" value="1"/>
</dbReference>
<dbReference type="Proteomes" id="UP000249324">
    <property type="component" value="Unassembled WGS sequence"/>
</dbReference>
<dbReference type="InterPro" id="IPR001387">
    <property type="entry name" value="Cro/C1-type_HTH"/>
</dbReference>
<name>A0ABD6FGU7_9PSEU</name>
<proteinExistence type="predicted"/>
<dbReference type="SUPFAM" id="SSF56024">
    <property type="entry name" value="Phospholipase D/nuclease"/>
    <property type="match status" value="1"/>
</dbReference>
<evidence type="ECO:0000259" key="1">
    <source>
        <dbReference type="Pfam" id="PF19319"/>
    </source>
</evidence>
<evidence type="ECO:0000313" key="3">
    <source>
        <dbReference type="Proteomes" id="UP000249324"/>
    </source>
</evidence>
<feature type="domain" description="DUF5919" evidence="1">
    <location>
        <begin position="132"/>
        <end position="182"/>
    </location>
</feature>
<sequence length="259" mass="29312">MKYQGGAVPNERLRGCISAAGLTVAELAQQVGVNRKTVERWITTNRLPYREHRWKTATILGRDETYLWPELNDDPVTQRAWNAEFVQIYPNRGCVPYTTWVRLIDGATEALDILAYAGKFLFDSRPDLADVLIEKAKAGTRIRLLFSDPDFSEVRRRSEEEGLPASALSTRIDIVLNYVRKAINAPGIEVRLHDTPLYNSIFRSDTTMLVNLHTYGSGAPFNPVLHLQHVPGGRIFDHYQQSFHKVWDAAKPFGSEVSS</sequence>
<protein>
    <submittedName>
        <fullName evidence="2">DUF5919 domain-containing protein</fullName>
    </submittedName>
</protein>
<dbReference type="Gene3D" id="1.10.260.40">
    <property type="entry name" value="lambda repressor-like DNA-binding domains"/>
    <property type="match status" value="1"/>
</dbReference>
<comment type="caution">
    <text evidence="2">The sequence shown here is derived from an EMBL/GenBank/DDBJ whole genome shotgun (WGS) entry which is preliminary data.</text>
</comment>
<accession>A0ABD6FGU7</accession>
<dbReference type="CDD" id="cd00093">
    <property type="entry name" value="HTH_XRE"/>
    <property type="match status" value="1"/>
</dbReference>
<reference evidence="2 3" key="1">
    <citation type="journal article" date="2021" name="BMC Genomics">
        <title>Genome-resolved metagenome and metatranscriptome analyses of thermophilic composting reveal key bacterial players and their metabolic interactions.</title>
        <authorList>
            <person name="Braga L.P.P."/>
            <person name="Pereira R.V."/>
            <person name="Martins L.F."/>
            <person name="Moura L.M.S."/>
            <person name="Sanchez F.B."/>
            <person name="Patane J.S.L."/>
            <person name="da Silva A.M."/>
            <person name="Setubal J.C."/>
        </authorList>
    </citation>
    <scope>NUCLEOTIDE SEQUENCE [LARGE SCALE GENOMIC DNA]</scope>
    <source>
        <strain evidence="2">ZC4RG45</strain>
    </source>
</reference>
<dbReference type="Pfam" id="PF19319">
    <property type="entry name" value="DUF5919"/>
    <property type="match status" value="1"/>
</dbReference>
<gene>
    <name evidence="2" type="ORF">DIU77_008840</name>
</gene>
<organism evidence="2 3">
    <name type="scientific">Thermocrispum agreste</name>
    <dbReference type="NCBI Taxonomy" id="37925"/>
    <lineage>
        <taxon>Bacteria</taxon>
        <taxon>Bacillati</taxon>
        <taxon>Actinomycetota</taxon>
        <taxon>Actinomycetes</taxon>
        <taxon>Pseudonocardiales</taxon>
        <taxon>Pseudonocardiaceae</taxon>
        <taxon>Thermocrispum</taxon>
    </lineage>
</organism>
<dbReference type="EMBL" id="QGUI02000090">
    <property type="protein sequence ID" value="MFO7192334.1"/>
    <property type="molecule type" value="Genomic_DNA"/>
</dbReference>
<dbReference type="Gene3D" id="3.30.870.10">
    <property type="entry name" value="Endonuclease Chain A"/>
    <property type="match status" value="1"/>
</dbReference>
<evidence type="ECO:0000313" key="2">
    <source>
        <dbReference type="EMBL" id="MFO7192334.1"/>
    </source>
</evidence>
<dbReference type="InterPro" id="IPR010982">
    <property type="entry name" value="Lambda_DNA-bd_dom_sf"/>
</dbReference>
<dbReference type="InterPro" id="IPR045697">
    <property type="entry name" value="DUF5919"/>
</dbReference>
<dbReference type="AlphaFoldDB" id="A0ABD6FGU7"/>